<dbReference type="Gene3D" id="1.20.120.350">
    <property type="entry name" value="Voltage-gated potassium channels. Chain C"/>
    <property type="match status" value="1"/>
</dbReference>
<dbReference type="InterPro" id="IPR005821">
    <property type="entry name" value="Ion_trans_dom"/>
</dbReference>
<comment type="subcellular location">
    <subcellularLocation>
        <location evidence="1">Membrane</location>
        <topology evidence="1">Multi-pass membrane protein</topology>
    </subcellularLocation>
</comment>
<name>A0ABN9URP0_9DINO</name>
<evidence type="ECO:0000259" key="8">
    <source>
        <dbReference type="PROSITE" id="PS50222"/>
    </source>
</evidence>
<dbReference type="Gene3D" id="1.10.287.70">
    <property type="match status" value="1"/>
</dbReference>
<organism evidence="9 10">
    <name type="scientific">Prorocentrum cordatum</name>
    <dbReference type="NCBI Taxonomy" id="2364126"/>
    <lineage>
        <taxon>Eukaryota</taxon>
        <taxon>Sar</taxon>
        <taxon>Alveolata</taxon>
        <taxon>Dinophyceae</taxon>
        <taxon>Prorocentrales</taxon>
        <taxon>Prorocentraceae</taxon>
        <taxon>Prorocentrum</taxon>
    </lineage>
</organism>
<dbReference type="InterPro" id="IPR018247">
    <property type="entry name" value="EF_Hand_1_Ca_BS"/>
</dbReference>
<keyword evidence="3" id="KW-0106">Calcium</keyword>
<dbReference type="Gene3D" id="1.10.238.10">
    <property type="entry name" value="EF-hand"/>
    <property type="match status" value="1"/>
</dbReference>
<dbReference type="SUPFAM" id="SSF47473">
    <property type="entry name" value="EF-hand"/>
    <property type="match status" value="1"/>
</dbReference>
<gene>
    <name evidence="9" type="ORF">PCOR1329_LOCUS51031</name>
</gene>
<feature type="domain" description="EF-hand" evidence="8">
    <location>
        <begin position="693"/>
        <end position="728"/>
    </location>
</feature>
<evidence type="ECO:0000313" key="10">
    <source>
        <dbReference type="Proteomes" id="UP001189429"/>
    </source>
</evidence>
<feature type="domain" description="EF-hand" evidence="8">
    <location>
        <begin position="650"/>
        <end position="685"/>
    </location>
</feature>
<keyword evidence="6" id="KW-0472">Membrane</keyword>
<dbReference type="PANTHER" id="PTHR32083">
    <property type="entry name" value="CILIA AND FLAGELLA-ASSOCIATED PROTEIN 58-RELATED"/>
    <property type="match status" value="1"/>
</dbReference>
<dbReference type="PANTHER" id="PTHR32083:SF0">
    <property type="entry name" value="CILIA AND FLAGELLA-ASSOCIATED PROTEIN 58"/>
    <property type="match status" value="1"/>
</dbReference>
<sequence length="769" mass="86831">MGTILFETLLAIFSYGWFFSIFRTSGQAHLSWGAGGDQMPAPRLRRRFRGEAGAGDEGPLKELENPMNVHRWRKLEGSDPAMYELIQKVRTLQKRLIGKTEEVVAKDVEIQEKERLHRELTQILEKQPGPEVMEQLEVYQENYAAKVKQMKAMHSELRTYQAQVGDYKDEIERITRELSETKSKYFVQKKKEQSGDSKVSALELQADLARFDALLADLRREHEALAQQLRDAAPPRASRAALRAAAGPPAGGEGSRGAAPGVPVPEPREDAAAGKSGDAWDPPSSAKAAWESNHVEPFAPRDPTRASDKLGASGALAEQTVEGGVDKSFHKSFSRSFSKNLQHFQEQITHGSEIFTSPAVTGSEKRHCCLEFVSSPTFELVWSVVILLSTLVMAIEAQYDGMDASYRHDLGRHPAAKPASDVWPGADKAFVVVDTMFGALFTLELVWRLVALRRELFRDAWSWIDISAVVFWYLERLSDAFLPLDPRFIRVTRFVRLLRLVRVIRFVNAFEKLYLMVASITSSFSALAWSAAVLFLLEMVFALLLNIMLEGFWNNTDNPIEDRQAVYQRFGTFSKALLSMFEMLLGNWYSITHELIRVSEWYMIFGVAHQLAFGFAVIEVMTGVFLHETFNVLSLDDSIMANETKRAIQSNTAKMKVFFQNADANGDGFLDKEELEEVLRREKVQEWLSAMGLEINDLVSAFTILDKDKDGQLSTEEFVEGAWHLKGHARAIEVAVLRNLLEEIKAKVEVQGQRQLGHERHPVQLTHSF</sequence>
<evidence type="ECO:0000256" key="1">
    <source>
        <dbReference type="ARBA" id="ARBA00004141"/>
    </source>
</evidence>
<feature type="compositionally biased region" description="Low complexity" evidence="7">
    <location>
        <begin position="232"/>
        <end position="248"/>
    </location>
</feature>
<dbReference type="EMBL" id="CAUYUJ010016184">
    <property type="protein sequence ID" value="CAK0862685.1"/>
    <property type="molecule type" value="Genomic_DNA"/>
</dbReference>
<comment type="caution">
    <text evidence="9">The sequence shown here is derived from an EMBL/GenBank/DDBJ whole genome shotgun (WGS) entry which is preliminary data.</text>
</comment>
<keyword evidence="10" id="KW-1185">Reference proteome</keyword>
<dbReference type="PROSITE" id="PS00018">
    <property type="entry name" value="EF_HAND_1"/>
    <property type="match status" value="2"/>
</dbReference>
<keyword evidence="4" id="KW-1133">Transmembrane helix</keyword>
<protein>
    <recommendedName>
        <fullName evidence="8">EF-hand domain-containing protein</fullName>
    </recommendedName>
</protein>
<reference evidence="9" key="1">
    <citation type="submission" date="2023-10" db="EMBL/GenBank/DDBJ databases">
        <authorList>
            <person name="Chen Y."/>
            <person name="Shah S."/>
            <person name="Dougan E. K."/>
            <person name="Thang M."/>
            <person name="Chan C."/>
        </authorList>
    </citation>
    <scope>NUCLEOTIDE SEQUENCE [LARGE SCALE GENOMIC DNA]</scope>
</reference>
<evidence type="ECO:0000256" key="2">
    <source>
        <dbReference type="ARBA" id="ARBA00022692"/>
    </source>
</evidence>
<keyword evidence="2" id="KW-0812">Transmembrane</keyword>
<proteinExistence type="predicted"/>
<dbReference type="InterPro" id="IPR002048">
    <property type="entry name" value="EF_hand_dom"/>
</dbReference>
<dbReference type="InterPro" id="IPR027359">
    <property type="entry name" value="Volt_channel_dom_sf"/>
</dbReference>
<dbReference type="PROSITE" id="PS50222">
    <property type="entry name" value="EF_HAND_2"/>
    <property type="match status" value="2"/>
</dbReference>
<dbReference type="SMART" id="SM00054">
    <property type="entry name" value="EFh"/>
    <property type="match status" value="2"/>
</dbReference>
<evidence type="ECO:0000256" key="4">
    <source>
        <dbReference type="ARBA" id="ARBA00022989"/>
    </source>
</evidence>
<keyword evidence="5" id="KW-0175">Coiled coil</keyword>
<evidence type="ECO:0000256" key="3">
    <source>
        <dbReference type="ARBA" id="ARBA00022837"/>
    </source>
</evidence>
<evidence type="ECO:0000256" key="5">
    <source>
        <dbReference type="ARBA" id="ARBA00023054"/>
    </source>
</evidence>
<dbReference type="InterPro" id="IPR011992">
    <property type="entry name" value="EF-hand-dom_pair"/>
</dbReference>
<dbReference type="SUPFAM" id="SSF81324">
    <property type="entry name" value="Voltage-gated potassium channels"/>
    <property type="match status" value="1"/>
</dbReference>
<evidence type="ECO:0000256" key="7">
    <source>
        <dbReference type="SAM" id="MobiDB-lite"/>
    </source>
</evidence>
<dbReference type="Proteomes" id="UP001189429">
    <property type="component" value="Unassembled WGS sequence"/>
</dbReference>
<feature type="region of interest" description="Disordered" evidence="7">
    <location>
        <begin position="227"/>
        <end position="321"/>
    </location>
</feature>
<evidence type="ECO:0000313" key="9">
    <source>
        <dbReference type="EMBL" id="CAK0862685.1"/>
    </source>
</evidence>
<evidence type="ECO:0000256" key="6">
    <source>
        <dbReference type="ARBA" id="ARBA00023136"/>
    </source>
</evidence>
<dbReference type="Pfam" id="PF00520">
    <property type="entry name" value="Ion_trans"/>
    <property type="match status" value="1"/>
</dbReference>
<accession>A0ABN9URP0</accession>
<dbReference type="Pfam" id="PF13499">
    <property type="entry name" value="EF-hand_7"/>
    <property type="match status" value="1"/>
</dbReference>